<evidence type="ECO:0000313" key="6">
    <source>
        <dbReference type="EMBL" id="MFC3476293.1"/>
    </source>
</evidence>
<reference evidence="6 7" key="1">
    <citation type="journal article" date="2019" name="Int. J. Syst. Evol. Microbiol.">
        <title>The Global Catalogue of Microorganisms (GCM) 10K type strain sequencing project: providing services to taxonomists for standard genome sequencing and annotation.</title>
        <authorList>
            <consortium name="The Broad Institute Genomics Platform"/>
            <consortium name="The Broad Institute Genome Sequencing Center for Infectious Disease"/>
            <person name="Wu L."/>
            <person name="Ma J."/>
        </authorList>
    </citation>
    <scope>NUCLEOTIDE SEQUENCE [LARGE SCALE GENOMIC DNA]</scope>
    <source>
        <strain evidence="6 7">CGMCC 1.12562</strain>
    </source>
</reference>
<proteinExistence type="inferred from homology"/>
<dbReference type="InterPro" id="IPR049945">
    <property type="entry name" value="AAA_22"/>
</dbReference>
<protein>
    <submittedName>
        <fullName evidence="6">Cdc6/Cdc18 family protein</fullName>
    </submittedName>
</protein>
<evidence type="ECO:0000256" key="3">
    <source>
        <dbReference type="ARBA" id="ARBA00022741"/>
    </source>
</evidence>
<keyword evidence="4" id="KW-0067">ATP-binding</keyword>
<evidence type="ECO:0000256" key="2">
    <source>
        <dbReference type="ARBA" id="ARBA00022705"/>
    </source>
</evidence>
<sequence length="334" mass="37156">MITDARAFQQEFVPQELYHRDGEIDALTSTLQPLADGVAGGDAFIFGPSGTGKTTLARHVVELLQRENLTLTSTYLNAMSNSSRADAFRALANDAGVANDLRRDGTPASAFADRLREIDGQVIAIVDEVHVLDDYRTLQSLWEMRNLTLLMVCLDEDRLFAEFDGQLQSRFGSARTIRLDRYSIEEMTAILRGRVKAGLQPGVIRDDTLRYIADLAAGDARRGIALLRASVEHAVDDERDEITADVVEAAKESARGAVRQSRVRRLGTDKRLLYEIIRDAGDLDGGTLHARYEDRAQDPVARGTRRKYLARLEEYDLIASEGNGRGKTYAYPHQ</sequence>
<keyword evidence="2" id="KW-0235">DNA replication</keyword>
<comment type="similarity">
    <text evidence="1">Belongs to the CDC6/cdc18 family.</text>
</comment>
<evidence type="ECO:0000313" key="7">
    <source>
        <dbReference type="Proteomes" id="UP001595660"/>
    </source>
</evidence>
<dbReference type="CDD" id="cd18139">
    <property type="entry name" value="HLD_clamp_RarA"/>
    <property type="match status" value="1"/>
</dbReference>
<evidence type="ECO:0000259" key="5">
    <source>
        <dbReference type="SMART" id="SM00382"/>
    </source>
</evidence>
<dbReference type="SUPFAM" id="SSF52540">
    <property type="entry name" value="P-loop containing nucleoside triphosphate hydrolases"/>
    <property type="match status" value="1"/>
</dbReference>
<keyword evidence="7" id="KW-1185">Reference proteome</keyword>
<keyword evidence="3" id="KW-0547">Nucleotide-binding</keyword>
<dbReference type="AlphaFoldDB" id="A0ABD5NBB2"/>
<dbReference type="InterPro" id="IPR050311">
    <property type="entry name" value="ORC1/CDC6"/>
</dbReference>
<dbReference type="Pfam" id="PF13401">
    <property type="entry name" value="AAA_22"/>
    <property type="match status" value="1"/>
</dbReference>
<evidence type="ECO:0000256" key="4">
    <source>
        <dbReference type="ARBA" id="ARBA00022840"/>
    </source>
</evidence>
<dbReference type="GO" id="GO:0005524">
    <property type="term" value="F:ATP binding"/>
    <property type="evidence" value="ECO:0007669"/>
    <property type="project" value="UniProtKB-KW"/>
</dbReference>
<dbReference type="RefSeq" id="WP_232572576.1">
    <property type="nucleotide sequence ID" value="NZ_CP089466.1"/>
</dbReference>
<dbReference type="Proteomes" id="UP001595660">
    <property type="component" value="Unassembled WGS sequence"/>
</dbReference>
<evidence type="ECO:0000256" key="1">
    <source>
        <dbReference type="ARBA" id="ARBA00006184"/>
    </source>
</evidence>
<feature type="domain" description="AAA+ ATPase" evidence="5">
    <location>
        <begin position="39"/>
        <end position="173"/>
    </location>
</feature>
<comment type="caution">
    <text evidence="6">The sequence shown here is derived from an EMBL/GenBank/DDBJ whole genome shotgun (WGS) entry which is preliminary data.</text>
</comment>
<dbReference type="GeneID" id="69117798"/>
<dbReference type="Pfam" id="PF22703">
    <property type="entry name" value="Cdc6_lid"/>
    <property type="match status" value="1"/>
</dbReference>
<dbReference type="InterPro" id="IPR003593">
    <property type="entry name" value="AAA+_ATPase"/>
</dbReference>
<dbReference type="InterPro" id="IPR055237">
    <property type="entry name" value="Cdc6_lid"/>
</dbReference>
<dbReference type="PANTHER" id="PTHR10763:SF22">
    <property type="entry name" value="ORC1-TYPE DNA REPLICATION PROTEIN"/>
    <property type="match status" value="1"/>
</dbReference>
<dbReference type="Gene3D" id="3.40.50.300">
    <property type="entry name" value="P-loop containing nucleotide triphosphate hydrolases"/>
    <property type="match status" value="1"/>
</dbReference>
<accession>A0ABD5NBB2</accession>
<dbReference type="GO" id="GO:0006260">
    <property type="term" value="P:DNA replication"/>
    <property type="evidence" value="ECO:0007669"/>
    <property type="project" value="UniProtKB-KW"/>
</dbReference>
<dbReference type="InterPro" id="IPR027417">
    <property type="entry name" value="P-loop_NTPase"/>
</dbReference>
<dbReference type="SMART" id="SM00382">
    <property type="entry name" value="AAA"/>
    <property type="match status" value="1"/>
</dbReference>
<name>A0ABD5NBB2_9EURY</name>
<organism evidence="6 7">
    <name type="scientific">Halobacterium litoreum</name>
    <dbReference type="NCBI Taxonomy" id="2039234"/>
    <lineage>
        <taxon>Archaea</taxon>
        <taxon>Methanobacteriati</taxon>
        <taxon>Methanobacteriota</taxon>
        <taxon>Stenosarchaea group</taxon>
        <taxon>Halobacteria</taxon>
        <taxon>Halobacteriales</taxon>
        <taxon>Halobacteriaceae</taxon>
        <taxon>Halobacterium</taxon>
    </lineage>
</organism>
<dbReference type="Gene3D" id="1.10.8.60">
    <property type="match status" value="1"/>
</dbReference>
<dbReference type="EMBL" id="JBHRWN010000002">
    <property type="protein sequence ID" value="MFC3476293.1"/>
    <property type="molecule type" value="Genomic_DNA"/>
</dbReference>
<gene>
    <name evidence="6" type="ORF">ACFOKC_01000</name>
</gene>
<dbReference type="PANTHER" id="PTHR10763">
    <property type="entry name" value="CELL DIVISION CONTROL PROTEIN 6-RELATED"/>
    <property type="match status" value="1"/>
</dbReference>